<dbReference type="EMBL" id="OZ034817">
    <property type="protein sequence ID" value="CAL1382266.1"/>
    <property type="molecule type" value="Genomic_DNA"/>
</dbReference>
<organism evidence="1 2">
    <name type="scientific">Linum trigynum</name>
    <dbReference type="NCBI Taxonomy" id="586398"/>
    <lineage>
        <taxon>Eukaryota</taxon>
        <taxon>Viridiplantae</taxon>
        <taxon>Streptophyta</taxon>
        <taxon>Embryophyta</taxon>
        <taxon>Tracheophyta</taxon>
        <taxon>Spermatophyta</taxon>
        <taxon>Magnoliopsida</taxon>
        <taxon>eudicotyledons</taxon>
        <taxon>Gunneridae</taxon>
        <taxon>Pentapetalae</taxon>
        <taxon>rosids</taxon>
        <taxon>fabids</taxon>
        <taxon>Malpighiales</taxon>
        <taxon>Linaceae</taxon>
        <taxon>Linum</taxon>
    </lineage>
</organism>
<dbReference type="AlphaFoldDB" id="A0AAV2E8I2"/>
<keyword evidence="2" id="KW-1185">Reference proteome</keyword>
<gene>
    <name evidence="1" type="ORF">LTRI10_LOCUS23598</name>
</gene>
<accession>A0AAV2E8I2</accession>
<reference evidence="1 2" key="1">
    <citation type="submission" date="2024-04" db="EMBL/GenBank/DDBJ databases">
        <authorList>
            <person name="Fracassetti M."/>
        </authorList>
    </citation>
    <scope>NUCLEOTIDE SEQUENCE [LARGE SCALE GENOMIC DNA]</scope>
</reference>
<evidence type="ECO:0000313" key="2">
    <source>
        <dbReference type="Proteomes" id="UP001497516"/>
    </source>
</evidence>
<protein>
    <submittedName>
        <fullName evidence="1">Uncharacterized protein</fullName>
    </submittedName>
</protein>
<sequence length="316" mass="35355">MRWAKERGPSSGSKVEKEAAACRLFFCPVKQSLPSVVTIVALEDDSEDFVASSKFIEFPGIISHTAETLEQILGDRTPPLTRTQKLCRFSVAQSSEIDDLVVTYGDDSKQDAFINTLKEEPGTCRFVEIEPERALTKKQQVDCLPLKLPEFDSENGYLVGEIEHESSQMNNGNQLLDDRGRCSITETSSKRPEFRIPNFSLDVLRSRNLTPDDGWKNADDGLSSPRSYQGLEAIEKCTSMMEQANSSSRLKNEGSNHCNSTFDDFPEFIAKLGSTVKILAWFPTMIIVDIGQGGDVDSSIFDPHEIVHAYQQDRRK</sequence>
<evidence type="ECO:0000313" key="1">
    <source>
        <dbReference type="EMBL" id="CAL1382266.1"/>
    </source>
</evidence>
<proteinExistence type="predicted"/>
<name>A0AAV2E8I2_9ROSI</name>
<dbReference type="Proteomes" id="UP001497516">
    <property type="component" value="Chromosome 4"/>
</dbReference>